<dbReference type="OrthoDB" id="4062651at2759"/>
<proteinExistence type="predicted"/>
<name>A0A397T8W3_9GLOM</name>
<protein>
    <submittedName>
        <fullName evidence="1">Uncharacterized protein</fullName>
    </submittedName>
</protein>
<evidence type="ECO:0000313" key="2">
    <source>
        <dbReference type="Proteomes" id="UP000265703"/>
    </source>
</evidence>
<sequence length="89" mass="10388">MAGLELPNKRLCKPISDLQDKIDKTYGIVPYMIPEVLRNKPYTPANLMKKYWGSGSFKRPAIIKLENIISQWLRCVNEYYEYISCNIDS</sequence>
<dbReference type="EMBL" id="QKYT01000083">
    <property type="protein sequence ID" value="RIA94322.1"/>
    <property type="molecule type" value="Genomic_DNA"/>
</dbReference>
<dbReference type="AlphaFoldDB" id="A0A397T8W3"/>
<comment type="caution">
    <text evidence="1">The sequence shown here is derived from an EMBL/GenBank/DDBJ whole genome shotgun (WGS) entry which is preliminary data.</text>
</comment>
<evidence type="ECO:0000313" key="1">
    <source>
        <dbReference type="EMBL" id="RIA94322.1"/>
    </source>
</evidence>
<accession>A0A397T8W3</accession>
<dbReference type="Proteomes" id="UP000265703">
    <property type="component" value="Unassembled WGS sequence"/>
</dbReference>
<organism evidence="1 2">
    <name type="scientific">Glomus cerebriforme</name>
    <dbReference type="NCBI Taxonomy" id="658196"/>
    <lineage>
        <taxon>Eukaryota</taxon>
        <taxon>Fungi</taxon>
        <taxon>Fungi incertae sedis</taxon>
        <taxon>Mucoromycota</taxon>
        <taxon>Glomeromycotina</taxon>
        <taxon>Glomeromycetes</taxon>
        <taxon>Glomerales</taxon>
        <taxon>Glomeraceae</taxon>
        <taxon>Glomus</taxon>
    </lineage>
</organism>
<keyword evidence="2" id="KW-1185">Reference proteome</keyword>
<gene>
    <name evidence="1" type="ORF">C1645_818127</name>
</gene>
<reference evidence="1 2" key="1">
    <citation type="submission" date="2018-06" db="EMBL/GenBank/DDBJ databases">
        <title>Comparative genomics reveals the genomic features of Rhizophagus irregularis, R. cerebriforme, R. diaphanum and Gigaspora rosea, and their symbiotic lifestyle signature.</title>
        <authorList>
            <person name="Morin E."/>
            <person name="San Clemente H."/>
            <person name="Chen E.C.H."/>
            <person name="De La Providencia I."/>
            <person name="Hainaut M."/>
            <person name="Kuo A."/>
            <person name="Kohler A."/>
            <person name="Murat C."/>
            <person name="Tang N."/>
            <person name="Roy S."/>
            <person name="Loubradou J."/>
            <person name="Henrissat B."/>
            <person name="Grigoriev I.V."/>
            <person name="Corradi N."/>
            <person name="Roux C."/>
            <person name="Martin F.M."/>
        </authorList>
    </citation>
    <scope>NUCLEOTIDE SEQUENCE [LARGE SCALE GENOMIC DNA]</scope>
    <source>
        <strain evidence="1 2">DAOM 227022</strain>
    </source>
</reference>